<dbReference type="AlphaFoldDB" id="A0A0N8PNZ4"/>
<name>A0A0N8PNZ4_9BACL</name>
<evidence type="ECO:0000313" key="2">
    <source>
        <dbReference type="EMBL" id="KPV42893.1"/>
    </source>
</evidence>
<gene>
    <name evidence="2" type="ORF">AN477_15275</name>
</gene>
<dbReference type="SUPFAM" id="SSF51556">
    <property type="entry name" value="Metallo-dependent hydrolases"/>
    <property type="match status" value="2"/>
</dbReference>
<dbReference type="PATRIC" id="fig|471514.4.peg.3350"/>
<protein>
    <recommendedName>
        <fullName evidence="1">Amidohydrolase-related domain-containing protein</fullName>
    </recommendedName>
</protein>
<organism evidence="2 3">
    <name type="scientific">Alicyclobacillus ferrooxydans</name>
    <dbReference type="NCBI Taxonomy" id="471514"/>
    <lineage>
        <taxon>Bacteria</taxon>
        <taxon>Bacillati</taxon>
        <taxon>Bacillota</taxon>
        <taxon>Bacilli</taxon>
        <taxon>Bacillales</taxon>
        <taxon>Alicyclobacillaceae</taxon>
        <taxon>Alicyclobacillus</taxon>
    </lineage>
</organism>
<evidence type="ECO:0000313" key="3">
    <source>
        <dbReference type="Proteomes" id="UP000050482"/>
    </source>
</evidence>
<dbReference type="InterPro" id="IPR006680">
    <property type="entry name" value="Amidohydro-rel"/>
</dbReference>
<feature type="domain" description="Amidohydrolase-related" evidence="1">
    <location>
        <begin position="211"/>
        <end position="370"/>
    </location>
</feature>
<dbReference type="Pfam" id="PF04909">
    <property type="entry name" value="Amidohydro_2"/>
    <property type="match status" value="1"/>
</dbReference>
<evidence type="ECO:0000259" key="1">
    <source>
        <dbReference type="Pfam" id="PF04909"/>
    </source>
</evidence>
<dbReference type="OrthoDB" id="8244441at2"/>
<dbReference type="InterPro" id="IPR032466">
    <property type="entry name" value="Metal_Hydrolase"/>
</dbReference>
<dbReference type="Proteomes" id="UP000050482">
    <property type="component" value="Unassembled WGS sequence"/>
</dbReference>
<dbReference type="EMBL" id="LJCO01000068">
    <property type="protein sequence ID" value="KPV42893.1"/>
    <property type="molecule type" value="Genomic_DNA"/>
</dbReference>
<dbReference type="GO" id="GO:0016787">
    <property type="term" value="F:hydrolase activity"/>
    <property type="evidence" value="ECO:0007669"/>
    <property type="project" value="InterPro"/>
</dbReference>
<dbReference type="STRING" id="471514.AN477_15275"/>
<dbReference type="Gene3D" id="3.20.20.140">
    <property type="entry name" value="Metal-dependent hydrolases"/>
    <property type="match status" value="1"/>
</dbReference>
<keyword evidence="3" id="KW-1185">Reference proteome</keyword>
<accession>A0A0N8PNZ4</accession>
<dbReference type="PANTHER" id="PTHR43383:SF2">
    <property type="entry name" value="AMIDOHYDROLASE 2 FAMILY PROTEIN"/>
    <property type="match status" value="1"/>
</dbReference>
<dbReference type="PANTHER" id="PTHR43383">
    <property type="entry name" value="NODULIN 6"/>
    <property type="match status" value="1"/>
</dbReference>
<dbReference type="RefSeq" id="WP_054970032.1">
    <property type="nucleotide sequence ID" value="NZ_LJCO01000068.1"/>
</dbReference>
<sequence>MATTTADIPLIDHHCHSIVSETRKGDAEALLRVTSEAPSTYPLRDLLERPIWHAVLEYVSRYTGRKVTSYDDVASVLAEADYQAYCQALFQDAGYEALYVDTGFAPREALGLKELGEVTGTRTYPVLRLESVAEAAYEDSSSFADWWEHVRAEVSQARVHGYIGGKSIAAYRCGLGLHKVSEEDAKAAYAQWKASGSPRLTSETLLNFLVWESAPLLAEQSLPLQFHTGYGDPDTDLRLGNPLHMKDFIETFTPQGLSVVLLHTYPYQREAGFLASVYEGVYFDTSLILPLGLSASRRVVAEALELAPYSRFLFASDAHTRPEMFAVAAELYRDAFEHHMQSQPLSRFTSVETHEYWAQMVFHDNAHQLYQGR</sequence>
<comment type="caution">
    <text evidence="2">The sequence shown here is derived from an EMBL/GenBank/DDBJ whole genome shotgun (WGS) entry which is preliminary data.</text>
</comment>
<reference evidence="2 3" key="1">
    <citation type="submission" date="2015-09" db="EMBL/GenBank/DDBJ databases">
        <title>Draft genome sequence of Alicyclobacillus ferrooxydans DSM 22381.</title>
        <authorList>
            <person name="Hemp J."/>
        </authorList>
    </citation>
    <scope>NUCLEOTIDE SEQUENCE [LARGE SCALE GENOMIC DNA]</scope>
    <source>
        <strain evidence="2 3">TC-34</strain>
    </source>
</reference>
<proteinExistence type="predicted"/>